<evidence type="ECO:0000313" key="2">
    <source>
        <dbReference type="Proteomes" id="UP000664940"/>
    </source>
</evidence>
<proteinExistence type="predicted"/>
<evidence type="ECO:0008006" key="3">
    <source>
        <dbReference type="Google" id="ProtNLM"/>
    </source>
</evidence>
<dbReference type="Proteomes" id="UP000664940">
    <property type="component" value="Unassembled WGS sequence"/>
</dbReference>
<comment type="caution">
    <text evidence="1">The sequence shown here is derived from an EMBL/GenBank/DDBJ whole genome shotgun (WGS) entry which is preliminary data.</text>
</comment>
<dbReference type="AlphaFoldDB" id="A0A834AY55"/>
<name>A0A834AY55_9CHIR</name>
<reference evidence="1 2" key="1">
    <citation type="journal article" date="2020" name="Nature">
        <title>Six reference-quality genomes reveal evolution of bat adaptations.</title>
        <authorList>
            <person name="Jebb D."/>
            <person name="Huang Z."/>
            <person name="Pippel M."/>
            <person name="Hughes G.M."/>
            <person name="Lavrichenko K."/>
            <person name="Devanna P."/>
            <person name="Winkler S."/>
            <person name="Jermiin L.S."/>
            <person name="Skirmuntt E.C."/>
            <person name="Katzourakis A."/>
            <person name="Burkitt-Gray L."/>
            <person name="Ray D.A."/>
            <person name="Sullivan K.A.M."/>
            <person name="Roscito J.G."/>
            <person name="Kirilenko B.M."/>
            <person name="Davalos L.M."/>
            <person name="Corthals A.P."/>
            <person name="Power M.L."/>
            <person name="Jones G."/>
            <person name="Ransome R.D."/>
            <person name="Dechmann D.K.N."/>
            <person name="Locatelli A.G."/>
            <person name="Puechmaille S.J."/>
            <person name="Fedrigo O."/>
            <person name="Jarvis E.D."/>
            <person name="Hiller M."/>
            <person name="Vernes S.C."/>
            <person name="Myers E.W."/>
            <person name="Teeling E.C."/>
        </authorList>
    </citation>
    <scope>NUCLEOTIDE SEQUENCE [LARGE SCALE GENOMIC DNA]</scope>
    <source>
        <strain evidence="1">Bat1K_MPI-CBG_1</strain>
    </source>
</reference>
<evidence type="ECO:0000313" key="1">
    <source>
        <dbReference type="EMBL" id="KAF6119942.1"/>
    </source>
</evidence>
<gene>
    <name evidence="1" type="ORF">HJG60_010309</name>
</gene>
<protein>
    <recommendedName>
        <fullName evidence="3">LIN1 transcriptase</fullName>
    </recommendedName>
</protein>
<accession>A0A834AY55</accession>
<dbReference type="PANTHER" id="PTHR19446">
    <property type="entry name" value="REVERSE TRANSCRIPTASES"/>
    <property type="match status" value="1"/>
</dbReference>
<organism evidence="1 2">
    <name type="scientific">Phyllostomus discolor</name>
    <name type="common">pale spear-nosed bat</name>
    <dbReference type="NCBI Taxonomy" id="89673"/>
    <lineage>
        <taxon>Eukaryota</taxon>
        <taxon>Metazoa</taxon>
        <taxon>Chordata</taxon>
        <taxon>Craniata</taxon>
        <taxon>Vertebrata</taxon>
        <taxon>Euteleostomi</taxon>
        <taxon>Mammalia</taxon>
        <taxon>Eutheria</taxon>
        <taxon>Laurasiatheria</taxon>
        <taxon>Chiroptera</taxon>
        <taxon>Yangochiroptera</taxon>
        <taxon>Phyllostomidae</taxon>
        <taxon>Phyllostominae</taxon>
        <taxon>Phyllostomus</taxon>
    </lineage>
</organism>
<dbReference type="EMBL" id="JABVXQ010000003">
    <property type="protein sequence ID" value="KAF6119942.1"/>
    <property type="molecule type" value="Genomic_DNA"/>
</dbReference>
<sequence>MAAVILRKKSKVGRITICNTKLYYQATVIKTAWYWHKNRHMDQWDRTESTEINPSLYSQLMFDKGGSNIKWSKDSLFNKWCWENWTTTCKKMKLKHQLTPYTKINSKWIKDLNINCDTINILEENIGRKISDISRRNFFTNMSPRARDIKERINK</sequence>